<gene>
    <name evidence="1" type="ORF">FNH13_02050</name>
</gene>
<dbReference type="InterPro" id="IPR036412">
    <property type="entry name" value="HAD-like_sf"/>
</dbReference>
<dbReference type="GO" id="GO:0005829">
    <property type="term" value="C:cytosol"/>
    <property type="evidence" value="ECO:0007669"/>
    <property type="project" value="TreeGrafter"/>
</dbReference>
<organism evidence="1 2">
    <name type="scientific">Ornithinimicrobium ciconiae</name>
    <dbReference type="NCBI Taxonomy" id="2594265"/>
    <lineage>
        <taxon>Bacteria</taxon>
        <taxon>Bacillati</taxon>
        <taxon>Actinomycetota</taxon>
        <taxon>Actinomycetes</taxon>
        <taxon>Micrococcales</taxon>
        <taxon>Ornithinimicrobiaceae</taxon>
        <taxon>Ornithinimicrobium</taxon>
    </lineage>
</organism>
<dbReference type="InterPro" id="IPR023214">
    <property type="entry name" value="HAD_sf"/>
</dbReference>
<proteinExistence type="predicted"/>
<dbReference type="Pfam" id="PF08282">
    <property type="entry name" value="Hydrolase_3"/>
    <property type="match status" value="1"/>
</dbReference>
<dbReference type="Gene3D" id="3.30.1240.10">
    <property type="match status" value="1"/>
</dbReference>
<evidence type="ECO:0000313" key="1">
    <source>
        <dbReference type="EMBL" id="QDO87262.1"/>
    </source>
</evidence>
<dbReference type="Proteomes" id="UP000315395">
    <property type="component" value="Chromosome"/>
</dbReference>
<dbReference type="PANTHER" id="PTHR10000:SF8">
    <property type="entry name" value="HAD SUPERFAMILY HYDROLASE-LIKE, TYPE 3"/>
    <property type="match status" value="1"/>
</dbReference>
<accession>A0A516G704</accession>
<dbReference type="OrthoDB" id="3180855at2"/>
<protein>
    <submittedName>
        <fullName evidence="1">HAD family phosphatase</fullName>
    </submittedName>
</protein>
<dbReference type="SUPFAM" id="SSF56784">
    <property type="entry name" value="HAD-like"/>
    <property type="match status" value="1"/>
</dbReference>
<dbReference type="Gene3D" id="3.40.50.1000">
    <property type="entry name" value="HAD superfamily/HAD-like"/>
    <property type="match status" value="1"/>
</dbReference>
<dbReference type="AlphaFoldDB" id="A0A516G704"/>
<name>A0A516G704_9MICO</name>
<keyword evidence="2" id="KW-1185">Reference proteome</keyword>
<dbReference type="GO" id="GO:0016791">
    <property type="term" value="F:phosphatase activity"/>
    <property type="evidence" value="ECO:0007669"/>
    <property type="project" value="TreeGrafter"/>
</dbReference>
<dbReference type="PROSITE" id="PS01229">
    <property type="entry name" value="COF_2"/>
    <property type="match status" value="1"/>
</dbReference>
<dbReference type="GO" id="GO:0000287">
    <property type="term" value="F:magnesium ion binding"/>
    <property type="evidence" value="ECO:0007669"/>
    <property type="project" value="TreeGrafter"/>
</dbReference>
<evidence type="ECO:0000313" key="2">
    <source>
        <dbReference type="Proteomes" id="UP000315395"/>
    </source>
</evidence>
<sequence>MRVRPSASRTRRRRRAASAFSRGFAGEVISNSSIAGQHLRLGQRSRHTSLPPVRPDPGSVGQVTRWGAAEDLLIALDVDGTILHHDGHLTERVAASIVALRDAGAHIVIATGRSVVATTPILEELGLVREGGLAVCSNGAITIGLDPAYDDGYRILEAVTFDPRPAVELLRQARPDALVAVEEVGVGFKLSAPFPDGELQGNLRVVDHDELVASPATRVTFRDPNGSAESFSDLVDEIGLHGVNYAVGFTAWLDLAPEGVSKGSALEQIRRQLGVEPWCTIAVGDQRNDLEMLRWAARGVAMGQAPPEVVAAADETTSPVEEDGLAVLLEQVAAELSSNSATNTKEH</sequence>
<reference evidence="1 2" key="1">
    <citation type="submission" date="2019-07" db="EMBL/GenBank/DDBJ databases">
        <title>complete genome sequencing of Ornithinimicrobium sp. H23M54.</title>
        <authorList>
            <person name="Bae J.-W."/>
            <person name="Lee S.-Y."/>
        </authorList>
    </citation>
    <scope>NUCLEOTIDE SEQUENCE [LARGE SCALE GENOMIC DNA]</scope>
    <source>
        <strain evidence="1 2">H23M54</strain>
    </source>
</reference>
<dbReference type="EMBL" id="CP041616">
    <property type="protein sequence ID" value="QDO87262.1"/>
    <property type="molecule type" value="Genomic_DNA"/>
</dbReference>
<dbReference type="PANTHER" id="PTHR10000">
    <property type="entry name" value="PHOSPHOSERINE PHOSPHATASE"/>
    <property type="match status" value="1"/>
</dbReference>
<dbReference type="KEGG" id="orz:FNH13_02050"/>